<keyword evidence="3" id="KW-1185">Reference proteome</keyword>
<evidence type="ECO:0000313" key="2">
    <source>
        <dbReference type="EMBL" id="MCP1338399.1"/>
    </source>
</evidence>
<evidence type="ECO:0000313" key="3">
    <source>
        <dbReference type="Proteomes" id="UP001139474"/>
    </source>
</evidence>
<dbReference type="RefSeq" id="WP_253617440.1">
    <property type="nucleotide sequence ID" value="NZ_JAMZDE010000001.1"/>
</dbReference>
<dbReference type="EMBL" id="JAMZDE010000001">
    <property type="protein sequence ID" value="MCP1338399.1"/>
    <property type="molecule type" value="Genomic_DNA"/>
</dbReference>
<name>A0A9X2JRN7_9GAMM</name>
<gene>
    <name evidence="2" type="ORF">NJR55_02220</name>
</gene>
<evidence type="ECO:0008006" key="4">
    <source>
        <dbReference type="Google" id="ProtNLM"/>
    </source>
</evidence>
<comment type="caution">
    <text evidence="2">The sequence shown here is derived from an EMBL/GenBank/DDBJ whole genome shotgun (WGS) entry which is preliminary data.</text>
</comment>
<dbReference type="AlphaFoldDB" id="A0A9X2JRN7"/>
<accession>A0A9X2JRN7</accession>
<organism evidence="2 3">
    <name type="scientific">Idiomarina rhizosphaerae</name>
    <dbReference type="NCBI Taxonomy" id="2961572"/>
    <lineage>
        <taxon>Bacteria</taxon>
        <taxon>Pseudomonadati</taxon>
        <taxon>Pseudomonadota</taxon>
        <taxon>Gammaproteobacteria</taxon>
        <taxon>Alteromonadales</taxon>
        <taxon>Idiomarinaceae</taxon>
        <taxon>Idiomarina</taxon>
    </lineage>
</organism>
<evidence type="ECO:0000256" key="1">
    <source>
        <dbReference type="SAM" id="SignalP"/>
    </source>
</evidence>
<feature type="chain" id="PRO_5040957390" description="DUF3558 domain-containing protein" evidence="1">
    <location>
        <begin position="25"/>
        <end position="182"/>
    </location>
</feature>
<feature type="signal peptide" evidence="1">
    <location>
        <begin position="1"/>
        <end position="24"/>
    </location>
</feature>
<reference evidence="2" key="1">
    <citation type="submission" date="2022-06" db="EMBL/GenBank/DDBJ databases">
        <title>Idiomarina rhizosphaerae M1R2S28.</title>
        <authorList>
            <person name="Sun J.-Q."/>
            <person name="Li L.-F."/>
        </authorList>
    </citation>
    <scope>NUCLEOTIDE SEQUENCE</scope>
    <source>
        <strain evidence="2">M1R2S28</strain>
    </source>
</reference>
<dbReference type="Proteomes" id="UP001139474">
    <property type="component" value="Unassembled WGS sequence"/>
</dbReference>
<proteinExistence type="predicted"/>
<keyword evidence="1" id="KW-0732">Signal</keyword>
<protein>
    <recommendedName>
        <fullName evidence="4">DUF3558 domain-containing protein</fullName>
    </recommendedName>
</protein>
<sequence length="182" mass="19969">MLARIFSIHFLATSVLLISASAEAQSVSSKTDMLPNGSDTPACELLTEKEVLGHIPTGEGVHIAEDTAEPGYSTCVWVRNDLDPNLAVKEPFQLTVTWNYHDHENDNMGGYSINQARRLGESVLGIGDEAYWIKGTMPMLIVWYKEQSLAIQIAGGESQRKGSKILASKALHQIKTNATQRN</sequence>